<keyword evidence="2" id="KW-1185">Reference proteome</keyword>
<dbReference type="EMBL" id="SRZB01000054">
    <property type="protein sequence ID" value="TGX96616.1"/>
    <property type="molecule type" value="Genomic_DNA"/>
</dbReference>
<evidence type="ECO:0000313" key="2">
    <source>
        <dbReference type="Proteomes" id="UP000307720"/>
    </source>
</evidence>
<gene>
    <name evidence="1" type="ORF">E5357_15495</name>
</gene>
<organism evidence="1 2">
    <name type="scientific">Hominisplanchenecus murintestinalis</name>
    <dbReference type="NCBI Taxonomy" id="2941517"/>
    <lineage>
        <taxon>Bacteria</taxon>
        <taxon>Bacillati</taxon>
        <taxon>Bacillota</taxon>
        <taxon>Clostridia</taxon>
        <taxon>Lachnospirales</taxon>
        <taxon>Lachnospiraceae</taxon>
        <taxon>Hominisplanchenecus</taxon>
    </lineage>
</organism>
<dbReference type="Proteomes" id="UP000307720">
    <property type="component" value="Unassembled WGS sequence"/>
</dbReference>
<evidence type="ECO:0000313" key="1">
    <source>
        <dbReference type="EMBL" id="TGX96616.1"/>
    </source>
</evidence>
<reference evidence="1" key="1">
    <citation type="submission" date="2019-04" db="EMBL/GenBank/DDBJ databases">
        <title>Microbes associate with the intestines of laboratory mice.</title>
        <authorList>
            <person name="Navarre W."/>
            <person name="Wong E."/>
            <person name="Huang K."/>
            <person name="Tropini C."/>
            <person name="Ng K."/>
            <person name="Yu B."/>
        </authorList>
    </citation>
    <scope>NUCLEOTIDE SEQUENCE</scope>
    <source>
        <strain evidence="1">NM72_1-8</strain>
    </source>
</reference>
<name>A0AC61QVQ7_9FIRM</name>
<proteinExistence type="predicted"/>
<comment type="caution">
    <text evidence="1">The sequence shown here is derived from an EMBL/GenBank/DDBJ whole genome shotgun (WGS) entry which is preliminary data.</text>
</comment>
<protein>
    <submittedName>
        <fullName evidence="1">Uncharacterized protein</fullName>
    </submittedName>
</protein>
<accession>A0AC61QVQ7</accession>
<sequence>MKIIWIDGTFGSGKTAVANVIAKRINNMCLLEFDALQKEYKPNSISDFFGERYPEAKRYLIDALRNKILTLIQGGDYDYIIVPIALINDYCNQKLVNTFVDVECYHFILTASEKILYQRIENQENRDVDLAKTYFQTATIYLKNHYSDAVRIDTSDMNIDSVAEKIIKMIK</sequence>